<evidence type="ECO:0000256" key="1">
    <source>
        <dbReference type="ARBA" id="ARBA00008416"/>
    </source>
</evidence>
<name>A0A3P1BM61_9BACT</name>
<feature type="binding site" evidence="2">
    <location>
        <position position="111"/>
    </location>
    <ligand>
        <name>Fe cation</name>
        <dbReference type="ChEBI" id="CHEBI:24875"/>
    </ligand>
</feature>
<accession>A0A3P1BM61</accession>
<dbReference type="PANTHER" id="PTHR13903:SF8">
    <property type="entry name" value="PIRIN"/>
    <property type="match status" value="1"/>
</dbReference>
<organism evidence="6 7">
    <name type="scientific">Larkinella rosea</name>
    <dbReference type="NCBI Taxonomy" id="2025312"/>
    <lineage>
        <taxon>Bacteria</taxon>
        <taxon>Pseudomonadati</taxon>
        <taxon>Bacteroidota</taxon>
        <taxon>Cytophagia</taxon>
        <taxon>Cytophagales</taxon>
        <taxon>Spirosomataceae</taxon>
        <taxon>Larkinella</taxon>
    </lineage>
</organism>
<evidence type="ECO:0000256" key="3">
    <source>
        <dbReference type="RuleBase" id="RU003457"/>
    </source>
</evidence>
<evidence type="ECO:0000313" key="7">
    <source>
        <dbReference type="Proteomes" id="UP000271925"/>
    </source>
</evidence>
<proteinExistence type="inferred from homology"/>
<dbReference type="Gene3D" id="2.60.120.10">
    <property type="entry name" value="Jelly Rolls"/>
    <property type="match status" value="2"/>
</dbReference>
<dbReference type="Proteomes" id="UP000271925">
    <property type="component" value="Unassembled WGS sequence"/>
</dbReference>
<evidence type="ECO:0000259" key="5">
    <source>
        <dbReference type="Pfam" id="PF05726"/>
    </source>
</evidence>
<comment type="similarity">
    <text evidence="1 3">Belongs to the pirin family.</text>
</comment>
<sequence>METQFTAQPELAIKRKLASVYTPPAQPGFLGPDHTARPVILNNFSQSDPFILLMDDFLDKKDNEPVGGPHPHAGFETVSLLIEGEMGDDEHLMKGGDFQMMTAGSGIVHTESIDRKTRMRLLQLWLNLPKKDRWTTPRVQDITLEKVPKVTQPGLEIRLYSGSLAGITSPVQNYVPVIIADIHLQPGVQTTQSLPASFNTFLYVIEGSVEIGEERKPLKTNQVGWLDRFSEDTQSELQLTAGASGARVVLYAGQPQNDPIVSYGPFIADTENDIRGLYQAFRHGKMGHVTELPEAQRLTY</sequence>
<reference evidence="6 7" key="1">
    <citation type="submission" date="2018-11" db="EMBL/GenBank/DDBJ databases">
        <authorList>
            <person name="Zhou Z."/>
            <person name="Wang G."/>
        </authorList>
    </citation>
    <scope>NUCLEOTIDE SEQUENCE [LARGE SCALE GENOMIC DNA]</scope>
    <source>
        <strain evidence="6 7">KCTC52004</strain>
    </source>
</reference>
<feature type="binding site" evidence="2">
    <location>
        <position position="70"/>
    </location>
    <ligand>
        <name>Fe cation</name>
        <dbReference type="ChEBI" id="CHEBI:24875"/>
    </ligand>
</feature>
<dbReference type="InterPro" id="IPR011051">
    <property type="entry name" value="RmlC_Cupin_sf"/>
</dbReference>
<dbReference type="InterPro" id="IPR003829">
    <property type="entry name" value="Pirin_N_dom"/>
</dbReference>
<gene>
    <name evidence="6" type="ORF">EHT25_16730</name>
</gene>
<keyword evidence="2" id="KW-0479">Metal-binding</keyword>
<dbReference type="InterPro" id="IPR008778">
    <property type="entry name" value="Pirin_C_dom"/>
</dbReference>
<dbReference type="AlphaFoldDB" id="A0A3P1BM61"/>
<protein>
    <submittedName>
        <fullName evidence="6">Pirin family protein</fullName>
    </submittedName>
</protein>
<dbReference type="InterPro" id="IPR012093">
    <property type="entry name" value="Pirin"/>
</dbReference>
<evidence type="ECO:0000256" key="2">
    <source>
        <dbReference type="PIRSR" id="PIRSR006232-1"/>
    </source>
</evidence>
<dbReference type="PANTHER" id="PTHR13903">
    <property type="entry name" value="PIRIN-RELATED"/>
    <property type="match status" value="1"/>
</dbReference>
<dbReference type="InterPro" id="IPR014710">
    <property type="entry name" value="RmlC-like_jellyroll"/>
</dbReference>
<keyword evidence="2" id="KW-0408">Iron</keyword>
<dbReference type="RefSeq" id="WP_124876293.1">
    <property type="nucleotide sequence ID" value="NZ_RQJO01000009.1"/>
</dbReference>
<dbReference type="SUPFAM" id="SSF51182">
    <property type="entry name" value="RmlC-like cupins"/>
    <property type="match status" value="1"/>
</dbReference>
<comment type="cofactor">
    <cofactor evidence="2">
        <name>Fe cation</name>
        <dbReference type="ChEBI" id="CHEBI:24875"/>
    </cofactor>
    <text evidence="2">Binds 1 Fe cation per subunit.</text>
</comment>
<feature type="binding site" evidence="2">
    <location>
        <position position="109"/>
    </location>
    <ligand>
        <name>Fe cation</name>
        <dbReference type="ChEBI" id="CHEBI:24875"/>
    </ligand>
</feature>
<dbReference type="Pfam" id="PF02678">
    <property type="entry name" value="Pirin"/>
    <property type="match status" value="1"/>
</dbReference>
<feature type="domain" description="Pirin N-terminal" evidence="4">
    <location>
        <begin position="67"/>
        <end position="126"/>
    </location>
</feature>
<keyword evidence="7" id="KW-1185">Reference proteome</keyword>
<evidence type="ECO:0000313" key="6">
    <source>
        <dbReference type="EMBL" id="RRB02129.1"/>
    </source>
</evidence>
<dbReference type="EMBL" id="RQJO01000009">
    <property type="protein sequence ID" value="RRB02129.1"/>
    <property type="molecule type" value="Genomic_DNA"/>
</dbReference>
<dbReference type="GO" id="GO:0046872">
    <property type="term" value="F:metal ion binding"/>
    <property type="evidence" value="ECO:0007669"/>
    <property type="project" value="UniProtKB-KW"/>
</dbReference>
<feature type="domain" description="Pirin C-terminal" evidence="5">
    <location>
        <begin position="180"/>
        <end position="287"/>
    </location>
</feature>
<dbReference type="PIRSF" id="PIRSF006232">
    <property type="entry name" value="Pirin"/>
    <property type="match status" value="1"/>
</dbReference>
<evidence type="ECO:0000259" key="4">
    <source>
        <dbReference type="Pfam" id="PF02678"/>
    </source>
</evidence>
<dbReference type="OrthoDB" id="321327at2"/>
<dbReference type="CDD" id="cd02247">
    <property type="entry name" value="cupin_pirin_C"/>
    <property type="match status" value="1"/>
</dbReference>
<comment type="caution">
    <text evidence="6">The sequence shown here is derived from an EMBL/GenBank/DDBJ whole genome shotgun (WGS) entry which is preliminary data.</text>
</comment>
<dbReference type="Pfam" id="PF05726">
    <property type="entry name" value="Pirin_C"/>
    <property type="match status" value="1"/>
</dbReference>
<feature type="binding site" evidence="2">
    <location>
        <position position="72"/>
    </location>
    <ligand>
        <name>Fe cation</name>
        <dbReference type="ChEBI" id="CHEBI:24875"/>
    </ligand>
</feature>